<protein>
    <recommendedName>
        <fullName evidence="2">BAR domain-containing protein</fullName>
    </recommendedName>
</protein>
<keyword evidence="4" id="KW-1185">Reference proteome</keyword>
<dbReference type="SUPFAM" id="SSF103657">
    <property type="entry name" value="BAR/IMD domain-like"/>
    <property type="match status" value="1"/>
</dbReference>
<evidence type="ECO:0000313" key="3">
    <source>
        <dbReference type="EMBL" id="KXS18872.1"/>
    </source>
</evidence>
<evidence type="ECO:0000259" key="2">
    <source>
        <dbReference type="SMART" id="SM00721"/>
    </source>
</evidence>
<dbReference type="InterPro" id="IPR027267">
    <property type="entry name" value="AH/BAR_dom_sf"/>
</dbReference>
<dbReference type="Proteomes" id="UP000070544">
    <property type="component" value="Unassembled WGS sequence"/>
</dbReference>
<dbReference type="Gene3D" id="1.20.1270.60">
    <property type="entry name" value="Arfaptin homology (AH) domain/BAR domain"/>
    <property type="match status" value="1"/>
</dbReference>
<reference evidence="3 4" key="1">
    <citation type="journal article" date="2015" name="Genome Biol. Evol.">
        <title>Phylogenomic analyses indicate that early fungi evolved digesting cell walls of algal ancestors of land plants.</title>
        <authorList>
            <person name="Chang Y."/>
            <person name="Wang S."/>
            <person name="Sekimoto S."/>
            <person name="Aerts A.L."/>
            <person name="Choi C."/>
            <person name="Clum A."/>
            <person name="LaButti K.M."/>
            <person name="Lindquist E.A."/>
            <person name="Yee Ngan C."/>
            <person name="Ohm R.A."/>
            <person name="Salamov A.A."/>
            <person name="Grigoriev I.V."/>
            <person name="Spatafora J.W."/>
            <person name="Berbee M.L."/>
        </authorList>
    </citation>
    <scope>NUCLEOTIDE SEQUENCE [LARGE SCALE GENOMIC DNA]</scope>
    <source>
        <strain evidence="3 4">JEL478</strain>
    </source>
</reference>
<sequence>MSVQTTATSLLTSIRSAATNIGEQVTPLGNQIGTAFSQARQYANEKMGNAEPTPLPPEYKELEERVDKIRILHEQFLKATKPFTRPTHDYEVPIQETITELAGKVTSTVGSLAQQLRTPGAPPSPTGSTTELPQTQSHALARTSLEVANTLGTEEPTGAALLKFAKAQNKIGEARLKMDSDITTKFYKPFNTTLKSTIEFAMKARKQVQAARLNYDACKQRAATAPPARQDVARAEVEKAEDEFVAAVEGAMDKMKAVVSSPEPLRNLADLAASMLSFYKDSFETLSELSPELDELLVTNEALLKST</sequence>
<organism evidence="3 4">
    <name type="scientific">Gonapodya prolifera (strain JEL478)</name>
    <name type="common">Monoblepharis prolifera</name>
    <dbReference type="NCBI Taxonomy" id="1344416"/>
    <lineage>
        <taxon>Eukaryota</taxon>
        <taxon>Fungi</taxon>
        <taxon>Fungi incertae sedis</taxon>
        <taxon>Chytridiomycota</taxon>
        <taxon>Chytridiomycota incertae sedis</taxon>
        <taxon>Monoblepharidomycetes</taxon>
        <taxon>Monoblepharidales</taxon>
        <taxon>Gonapodyaceae</taxon>
        <taxon>Gonapodya</taxon>
    </lineage>
</organism>
<dbReference type="OrthoDB" id="5549748at2759"/>
<feature type="domain" description="BAR" evidence="2">
    <location>
        <begin position="33"/>
        <end position="295"/>
    </location>
</feature>
<dbReference type="OMA" id="NIMFATR"/>
<feature type="region of interest" description="Disordered" evidence="1">
    <location>
        <begin position="112"/>
        <end position="137"/>
    </location>
</feature>
<accession>A0A139AQ67</accession>
<name>A0A139AQ67_GONPJ</name>
<proteinExistence type="predicted"/>
<dbReference type="SMART" id="SM00721">
    <property type="entry name" value="BAR"/>
    <property type="match status" value="1"/>
</dbReference>
<dbReference type="InterPro" id="IPR018859">
    <property type="entry name" value="BAR_dom-cont"/>
</dbReference>
<gene>
    <name evidence="3" type="ORF">M427DRAFT_53353</name>
</gene>
<dbReference type="AlphaFoldDB" id="A0A139AQ67"/>
<evidence type="ECO:0000313" key="4">
    <source>
        <dbReference type="Proteomes" id="UP000070544"/>
    </source>
</evidence>
<dbReference type="Pfam" id="PF10455">
    <property type="entry name" value="BAR_2"/>
    <property type="match status" value="1"/>
</dbReference>
<dbReference type="InterPro" id="IPR004148">
    <property type="entry name" value="BAR_dom"/>
</dbReference>
<dbReference type="STRING" id="1344416.A0A139AQ67"/>
<evidence type="ECO:0000256" key="1">
    <source>
        <dbReference type="SAM" id="MobiDB-lite"/>
    </source>
</evidence>
<dbReference type="GO" id="GO:0005737">
    <property type="term" value="C:cytoplasm"/>
    <property type="evidence" value="ECO:0007669"/>
    <property type="project" value="InterPro"/>
</dbReference>
<dbReference type="EMBL" id="KQ965740">
    <property type="protein sequence ID" value="KXS18872.1"/>
    <property type="molecule type" value="Genomic_DNA"/>
</dbReference>